<proteinExistence type="predicted"/>
<sequence>MEAAAAIREEEAGHDAALLSRHPSGRRGRRRRLLPLSNLMTVVLASILGSFLATCPIPRQHVPQLPRLALMTLCASLVTLLSPGLSIRCCCCCRGRRRRRRGGPAEKPIVARRLIVAYLGLYLASYALFGLAEEVGFETSSVGAVVFGHRTAAVGLQPGYVARAVMVVVGFALQRASGLFSTWRVLATYLLLLAWVYADAPITILSLATGRKHW</sequence>
<dbReference type="EMBL" id="JAQQWI010000006">
    <property type="protein sequence ID" value="KAK8032969.1"/>
    <property type="molecule type" value="Genomic_DNA"/>
</dbReference>
<keyword evidence="1" id="KW-0472">Membrane</keyword>
<accession>A0ABR1SF77</accession>
<feature type="transmembrane region" description="Helical" evidence="1">
    <location>
        <begin position="68"/>
        <end position="93"/>
    </location>
</feature>
<keyword evidence="1" id="KW-0812">Transmembrane</keyword>
<keyword evidence="3" id="KW-1185">Reference proteome</keyword>
<dbReference type="Proteomes" id="UP001396898">
    <property type="component" value="Unassembled WGS sequence"/>
</dbReference>
<reference evidence="2 3" key="1">
    <citation type="submission" date="2023-01" db="EMBL/GenBank/DDBJ databases">
        <title>Analysis of 21 Apiospora genomes using comparative genomics revels a genus with tremendous synthesis potential of carbohydrate active enzymes and secondary metabolites.</title>
        <authorList>
            <person name="Sorensen T."/>
        </authorList>
    </citation>
    <scope>NUCLEOTIDE SEQUENCE [LARGE SCALE GENOMIC DNA]</scope>
    <source>
        <strain evidence="2 3">CBS 20057</strain>
    </source>
</reference>
<feature type="transmembrane region" description="Helical" evidence="1">
    <location>
        <begin position="185"/>
        <end position="208"/>
    </location>
</feature>
<feature type="transmembrane region" description="Helical" evidence="1">
    <location>
        <begin position="152"/>
        <end position="173"/>
    </location>
</feature>
<keyword evidence="1" id="KW-1133">Transmembrane helix</keyword>
<feature type="transmembrane region" description="Helical" evidence="1">
    <location>
        <begin position="114"/>
        <end position="132"/>
    </location>
</feature>
<gene>
    <name evidence="2" type="ORF">PG991_002367</name>
</gene>
<evidence type="ECO:0000313" key="3">
    <source>
        <dbReference type="Proteomes" id="UP001396898"/>
    </source>
</evidence>
<evidence type="ECO:0000313" key="2">
    <source>
        <dbReference type="EMBL" id="KAK8032969.1"/>
    </source>
</evidence>
<name>A0ABR1SF77_9PEZI</name>
<organism evidence="2 3">
    <name type="scientific">Apiospora marii</name>
    <dbReference type="NCBI Taxonomy" id="335849"/>
    <lineage>
        <taxon>Eukaryota</taxon>
        <taxon>Fungi</taxon>
        <taxon>Dikarya</taxon>
        <taxon>Ascomycota</taxon>
        <taxon>Pezizomycotina</taxon>
        <taxon>Sordariomycetes</taxon>
        <taxon>Xylariomycetidae</taxon>
        <taxon>Amphisphaeriales</taxon>
        <taxon>Apiosporaceae</taxon>
        <taxon>Apiospora</taxon>
    </lineage>
</organism>
<protein>
    <submittedName>
        <fullName evidence="2">Uncharacterized protein</fullName>
    </submittedName>
</protein>
<evidence type="ECO:0000256" key="1">
    <source>
        <dbReference type="SAM" id="Phobius"/>
    </source>
</evidence>
<comment type="caution">
    <text evidence="2">The sequence shown here is derived from an EMBL/GenBank/DDBJ whole genome shotgun (WGS) entry which is preliminary data.</text>
</comment>
<feature type="transmembrane region" description="Helical" evidence="1">
    <location>
        <begin position="33"/>
        <end position="53"/>
    </location>
</feature>